<dbReference type="Proteomes" id="UP000265703">
    <property type="component" value="Unassembled WGS sequence"/>
</dbReference>
<gene>
    <name evidence="1" type="ORF">C1645_759287</name>
</gene>
<dbReference type="OrthoDB" id="2434837at2759"/>
<keyword evidence="2" id="KW-1185">Reference proteome</keyword>
<name>A0A397TIF4_9GLOM</name>
<comment type="caution">
    <text evidence="1">The sequence shown here is derived from an EMBL/GenBank/DDBJ whole genome shotgun (WGS) entry which is preliminary data.</text>
</comment>
<organism evidence="1 2">
    <name type="scientific">Glomus cerebriforme</name>
    <dbReference type="NCBI Taxonomy" id="658196"/>
    <lineage>
        <taxon>Eukaryota</taxon>
        <taxon>Fungi</taxon>
        <taxon>Fungi incertae sedis</taxon>
        <taxon>Mucoromycota</taxon>
        <taxon>Glomeromycotina</taxon>
        <taxon>Glomeromycetes</taxon>
        <taxon>Glomerales</taxon>
        <taxon>Glomeraceae</taxon>
        <taxon>Glomus</taxon>
    </lineage>
</organism>
<proteinExistence type="predicted"/>
<dbReference type="EMBL" id="QKYT01000074">
    <property type="protein sequence ID" value="RIA94781.1"/>
    <property type="molecule type" value="Genomic_DNA"/>
</dbReference>
<evidence type="ECO:0000313" key="1">
    <source>
        <dbReference type="EMBL" id="RIA94781.1"/>
    </source>
</evidence>
<reference evidence="1 2" key="1">
    <citation type="submission" date="2018-06" db="EMBL/GenBank/DDBJ databases">
        <title>Comparative genomics reveals the genomic features of Rhizophagus irregularis, R. cerebriforme, R. diaphanum and Gigaspora rosea, and their symbiotic lifestyle signature.</title>
        <authorList>
            <person name="Morin E."/>
            <person name="San Clemente H."/>
            <person name="Chen E.C.H."/>
            <person name="De La Providencia I."/>
            <person name="Hainaut M."/>
            <person name="Kuo A."/>
            <person name="Kohler A."/>
            <person name="Murat C."/>
            <person name="Tang N."/>
            <person name="Roy S."/>
            <person name="Loubradou J."/>
            <person name="Henrissat B."/>
            <person name="Grigoriev I.V."/>
            <person name="Corradi N."/>
            <person name="Roux C."/>
            <person name="Martin F.M."/>
        </authorList>
    </citation>
    <scope>NUCLEOTIDE SEQUENCE [LARGE SCALE GENOMIC DNA]</scope>
    <source>
        <strain evidence="1 2">DAOM 227022</strain>
    </source>
</reference>
<protein>
    <submittedName>
        <fullName evidence="1">Uncharacterized protein</fullName>
    </submittedName>
</protein>
<dbReference type="AlphaFoldDB" id="A0A397TIF4"/>
<evidence type="ECO:0000313" key="2">
    <source>
        <dbReference type="Proteomes" id="UP000265703"/>
    </source>
</evidence>
<sequence length="160" mass="17649">MGVDSTVFYGTAPGRSGIIKSLPNINPNGFGTLTQEFIPKDYLDKRVRLSGFIKNNNVLGWVGMWMRVDSVNGSFDNMSNRPINGTGDWKSVENVLDVPEDTNNLAFGILLVGEGEAWLDECKFEIVDPTLVPTTEILNNNVGPFFDTPGELTYPINLSF</sequence>
<accession>A0A397TIF4</accession>
<dbReference type="Gene3D" id="2.60.120.260">
    <property type="entry name" value="Galactose-binding domain-like"/>
    <property type="match status" value="1"/>
</dbReference>